<accession>A0ABR7WDT8</accession>
<feature type="domain" description="HTH hxlR-type" evidence="4">
    <location>
        <begin position="20"/>
        <end position="119"/>
    </location>
</feature>
<dbReference type="CDD" id="cd00090">
    <property type="entry name" value="HTH_ARSR"/>
    <property type="match status" value="1"/>
</dbReference>
<evidence type="ECO:0000256" key="3">
    <source>
        <dbReference type="ARBA" id="ARBA00023163"/>
    </source>
</evidence>
<evidence type="ECO:0000313" key="5">
    <source>
        <dbReference type="EMBL" id="MBD1319919.1"/>
    </source>
</evidence>
<evidence type="ECO:0000256" key="2">
    <source>
        <dbReference type="ARBA" id="ARBA00023125"/>
    </source>
</evidence>
<dbReference type="InterPro" id="IPR036388">
    <property type="entry name" value="WH-like_DNA-bd_sf"/>
</dbReference>
<keyword evidence="2" id="KW-0238">DNA-binding</keyword>
<dbReference type="RefSeq" id="WP_164308218.1">
    <property type="nucleotide sequence ID" value="NZ_BAABAD010000004.1"/>
</dbReference>
<dbReference type="Pfam" id="PF01638">
    <property type="entry name" value="HxlR"/>
    <property type="match status" value="1"/>
</dbReference>
<name>A0ABR7WDT8_9ACTN</name>
<comment type="caution">
    <text evidence="5">The sequence shown here is derived from an EMBL/GenBank/DDBJ whole genome shotgun (WGS) entry which is preliminary data.</text>
</comment>
<dbReference type="PANTHER" id="PTHR33204">
    <property type="entry name" value="TRANSCRIPTIONAL REGULATOR, MARR FAMILY"/>
    <property type="match status" value="1"/>
</dbReference>
<dbReference type="PROSITE" id="PS51118">
    <property type="entry name" value="HTH_HXLR"/>
    <property type="match status" value="1"/>
</dbReference>
<keyword evidence="1" id="KW-0805">Transcription regulation</keyword>
<dbReference type="InterPro" id="IPR002577">
    <property type="entry name" value="HTH_HxlR"/>
</dbReference>
<dbReference type="EMBL" id="JACWMS010000002">
    <property type="protein sequence ID" value="MBD1319919.1"/>
    <property type="molecule type" value="Genomic_DNA"/>
</dbReference>
<dbReference type="InterPro" id="IPR011991">
    <property type="entry name" value="ArsR-like_HTH"/>
</dbReference>
<dbReference type="PANTHER" id="PTHR33204:SF37">
    <property type="entry name" value="HTH-TYPE TRANSCRIPTIONAL REGULATOR YODB"/>
    <property type="match status" value="1"/>
</dbReference>
<organism evidence="5 6">
    <name type="scientific">Gordonia hankookensis</name>
    <dbReference type="NCBI Taxonomy" id="589403"/>
    <lineage>
        <taxon>Bacteria</taxon>
        <taxon>Bacillati</taxon>
        <taxon>Actinomycetota</taxon>
        <taxon>Actinomycetes</taxon>
        <taxon>Mycobacteriales</taxon>
        <taxon>Gordoniaceae</taxon>
        <taxon>Gordonia</taxon>
    </lineage>
</organism>
<gene>
    <name evidence="5" type="ORF">IDF66_09995</name>
</gene>
<evidence type="ECO:0000256" key="1">
    <source>
        <dbReference type="ARBA" id="ARBA00023015"/>
    </source>
</evidence>
<dbReference type="Proteomes" id="UP000602395">
    <property type="component" value="Unassembled WGS sequence"/>
</dbReference>
<keyword evidence="3" id="KW-0804">Transcription</keyword>
<dbReference type="Gene3D" id="1.10.10.10">
    <property type="entry name" value="Winged helix-like DNA-binding domain superfamily/Winged helix DNA-binding domain"/>
    <property type="match status" value="1"/>
</dbReference>
<reference evidence="5 6" key="1">
    <citation type="submission" date="2020-09" db="EMBL/GenBank/DDBJ databases">
        <title>Novel species in genus Gordonia.</title>
        <authorList>
            <person name="Zhang G."/>
        </authorList>
    </citation>
    <scope>NUCLEOTIDE SEQUENCE [LARGE SCALE GENOMIC DNA]</scope>
    <source>
        <strain evidence="5 6">ON-33</strain>
    </source>
</reference>
<dbReference type="SUPFAM" id="SSF46785">
    <property type="entry name" value="Winged helix' DNA-binding domain"/>
    <property type="match status" value="1"/>
</dbReference>
<evidence type="ECO:0000259" key="4">
    <source>
        <dbReference type="PROSITE" id="PS51118"/>
    </source>
</evidence>
<sequence length="127" mass="13534">MTPRRAPTVTPAPEAEPPACDATLSRAFLFLGKRWNGLLLGTLMHGPAGFAELKRGLGISDSMLSDRLNELTRANLVERSVDPGPPVTVTYALTADGKAISPVLEALIEWARNHLTEGACSGDDLKP</sequence>
<proteinExistence type="predicted"/>
<dbReference type="InterPro" id="IPR036390">
    <property type="entry name" value="WH_DNA-bd_sf"/>
</dbReference>
<evidence type="ECO:0000313" key="6">
    <source>
        <dbReference type="Proteomes" id="UP000602395"/>
    </source>
</evidence>
<keyword evidence="6" id="KW-1185">Reference proteome</keyword>
<protein>
    <submittedName>
        <fullName evidence="5">Helix-turn-helix transcriptional regulator</fullName>
    </submittedName>
</protein>